<reference evidence="2 3" key="1">
    <citation type="journal article" date="2020" name="Int. J. Syst. Evol. Microbiol.">
        <title>Paraburkholderia madseniana sp. nov., a phenolic acid-degrading bacterium isolated from acidic forest soil.</title>
        <authorList>
            <person name="Wilhelm R.C."/>
            <person name="Murphy S.J.L."/>
            <person name="Feriancek N.M."/>
            <person name="Karasz D.C."/>
            <person name="DeRito C.M."/>
            <person name="Newman J.D."/>
            <person name="Buckley D.H."/>
        </authorList>
    </citation>
    <scope>NUCLEOTIDE SEQUENCE [LARGE SCALE GENOMIC DNA]</scope>
    <source>
        <strain evidence="2 3">RP11</strain>
    </source>
</reference>
<evidence type="ECO:0000256" key="1">
    <source>
        <dbReference type="SAM" id="SignalP"/>
    </source>
</evidence>
<sequence length="87" mass="9629">MKWPAFAFGVVTLAATGLVAAQETQASQGKTREQVHEELVQAWRDGLLPYKRFEYPPSADTIARNKELYAIAHPEDAAVKEASKEAQ</sequence>
<dbReference type="EMBL" id="VOSW01000050">
    <property type="protein sequence ID" value="KAE8757185.1"/>
    <property type="molecule type" value="Genomic_DNA"/>
</dbReference>
<dbReference type="AlphaFoldDB" id="A0A6N6W955"/>
<feature type="chain" id="PRO_5026701825" evidence="1">
    <location>
        <begin position="21"/>
        <end position="87"/>
    </location>
</feature>
<protein>
    <submittedName>
        <fullName evidence="2">DUF4148 domain-containing protein</fullName>
    </submittedName>
</protein>
<dbReference type="InterPro" id="IPR025421">
    <property type="entry name" value="DUF4148"/>
</dbReference>
<dbReference type="Proteomes" id="UP000463700">
    <property type="component" value="Unassembled WGS sequence"/>
</dbReference>
<evidence type="ECO:0000313" key="2">
    <source>
        <dbReference type="EMBL" id="KAE8757185.1"/>
    </source>
</evidence>
<feature type="signal peptide" evidence="1">
    <location>
        <begin position="1"/>
        <end position="20"/>
    </location>
</feature>
<evidence type="ECO:0000313" key="3">
    <source>
        <dbReference type="Proteomes" id="UP000463700"/>
    </source>
</evidence>
<keyword evidence="1" id="KW-0732">Signal</keyword>
<gene>
    <name evidence="2" type="ORF">FSO04_24880</name>
</gene>
<dbReference type="Pfam" id="PF13663">
    <property type="entry name" value="DUF4148"/>
    <property type="match status" value="1"/>
</dbReference>
<accession>A0A6N6W955</accession>
<proteinExistence type="predicted"/>
<organism evidence="2 3">
    <name type="scientific">Paraburkholderia madseniana</name>
    <dbReference type="NCBI Taxonomy" id="2599607"/>
    <lineage>
        <taxon>Bacteria</taxon>
        <taxon>Pseudomonadati</taxon>
        <taxon>Pseudomonadota</taxon>
        <taxon>Betaproteobacteria</taxon>
        <taxon>Burkholderiales</taxon>
        <taxon>Burkholderiaceae</taxon>
        <taxon>Paraburkholderia</taxon>
    </lineage>
</organism>
<dbReference type="RefSeq" id="WP_154563467.1">
    <property type="nucleotide sequence ID" value="NZ_JAQQFJ010000049.1"/>
</dbReference>
<comment type="caution">
    <text evidence="2">The sequence shown here is derived from an EMBL/GenBank/DDBJ whole genome shotgun (WGS) entry which is preliminary data.</text>
</comment>
<dbReference type="OrthoDB" id="9027309at2"/>
<name>A0A6N6W955_9BURK</name>